<dbReference type="PANTHER" id="PTHR43774:SF1">
    <property type="entry name" value="PEPTIDE METHIONINE SULFOXIDE REDUCTASE MSRA 2"/>
    <property type="match status" value="1"/>
</dbReference>
<reference evidence="10 11" key="1">
    <citation type="submission" date="2016-10" db="EMBL/GenBank/DDBJ databases">
        <authorList>
            <person name="de Groot N.N."/>
        </authorList>
    </citation>
    <scope>NUCLEOTIDE SEQUENCE [LARGE SCALE GENOMIC DNA]</scope>
    <source>
        <strain evidence="10 11">DSM 1736</strain>
    </source>
</reference>
<protein>
    <recommendedName>
        <fullName evidence="7 8">Multifunctional fusion protein</fullName>
    </recommendedName>
    <domain>
        <recommendedName>
            <fullName evidence="8">Peptide methionine sulfoxide reductase MsrA</fullName>
            <shortName evidence="8">Protein-methionine-S-oxide reductase</shortName>
            <ecNumber evidence="8">1.8.4.11</ecNumber>
        </recommendedName>
        <alternativeName>
            <fullName evidence="8">Peptide-methionine (S)-S-oxide reductase</fullName>
            <shortName evidence="8">Peptide Met(O) reductase</shortName>
        </alternativeName>
    </domain>
    <domain>
        <recommendedName>
            <fullName evidence="7">Peptide methionine sulfoxide reductase MsrB</fullName>
            <ecNumber evidence="7">1.8.4.12</ecNumber>
        </recommendedName>
        <alternativeName>
            <fullName evidence="7">Peptide-methionine (R)-S-oxide reductase</fullName>
        </alternativeName>
    </domain>
</protein>
<sequence length="319" mass="35683">MRNHEELATFAGGCFWCMVGPFQAVRGVSKVIAGYTGGHKANPTYQEVCYGGTGHYEAVQVTFDSALASYRELVDVFWRQIDPTDSGGQFADRGQAYQTAIFYHNEEQRQVAEASKQALADSGLFSGPIVTAILPAARFYPAEDYHQEYYRKNETHYTMYKEGSGRAGFIKKHWGAKPEPLPKLTDLQYAVTQNNATEPPFRNEYWDNRQEGIYVDVVSGKPLFSSLDKFDSGCGWPSFTRPLDDERLREVADSSKGMARTEVRSNDADSHLGHVFQDGPTPGGLRYCINSAALRFIPKEQLAEAGYAEYLALFRNDGD</sequence>
<evidence type="ECO:0000256" key="6">
    <source>
        <dbReference type="ARBA" id="ARBA00048782"/>
    </source>
</evidence>
<keyword evidence="3" id="KW-0511">Multifunctional enzyme</keyword>
<proteinExistence type="inferred from homology"/>
<dbReference type="STRING" id="146817.SAMN04488502_105231"/>
<dbReference type="InterPro" id="IPR036509">
    <property type="entry name" value="Met_Sox_Rdtase_MsrA_sf"/>
</dbReference>
<dbReference type="InterPro" id="IPR002569">
    <property type="entry name" value="Met_Sox_Rdtase_MsrA_dom"/>
</dbReference>
<feature type="active site" description="Nucleophile" evidence="7">
    <location>
        <position position="288"/>
    </location>
</feature>
<dbReference type="NCBIfam" id="TIGR00357">
    <property type="entry name" value="peptide-methionine (R)-S-oxide reductase MsrB"/>
    <property type="match status" value="1"/>
</dbReference>
<dbReference type="PROSITE" id="PS51790">
    <property type="entry name" value="MSRB"/>
    <property type="match status" value="1"/>
</dbReference>
<dbReference type="AlphaFoldDB" id="A0A1G9U8P9"/>
<feature type="active site" evidence="8">
    <location>
        <position position="14"/>
    </location>
</feature>
<evidence type="ECO:0000313" key="11">
    <source>
        <dbReference type="Proteomes" id="UP000214880"/>
    </source>
</evidence>
<dbReference type="SUPFAM" id="SSF51316">
    <property type="entry name" value="Mss4-like"/>
    <property type="match status" value="1"/>
</dbReference>
<evidence type="ECO:0000256" key="8">
    <source>
        <dbReference type="HAMAP-Rule" id="MF_01401"/>
    </source>
</evidence>
<comment type="catalytic activity">
    <reaction evidence="4 8">
        <text>L-methionyl-[protein] + [thioredoxin]-disulfide + H2O = L-methionyl-(S)-S-oxide-[protein] + [thioredoxin]-dithiol</text>
        <dbReference type="Rhea" id="RHEA:14217"/>
        <dbReference type="Rhea" id="RHEA-COMP:10698"/>
        <dbReference type="Rhea" id="RHEA-COMP:10700"/>
        <dbReference type="Rhea" id="RHEA-COMP:12313"/>
        <dbReference type="Rhea" id="RHEA-COMP:12315"/>
        <dbReference type="ChEBI" id="CHEBI:15377"/>
        <dbReference type="ChEBI" id="CHEBI:16044"/>
        <dbReference type="ChEBI" id="CHEBI:29950"/>
        <dbReference type="ChEBI" id="CHEBI:44120"/>
        <dbReference type="ChEBI" id="CHEBI:50058"/>
        <dbReference type="EC" id="1.8.4.11"/>
    </reaction>
</comment>
<dbReference type="GO" id="GO:0008113">
    <property type="term" value="F:peptide-methionine (S)-S-oxide reductase activity"/>
    <property type="evidence" value="ECO:0007669"/>
    <property type="project" value="UniProtKB-UniRule"/>
</dbReference>
<name>A0A1G9U8P9_9FIRM</name>
<dbReference type="Gene3D" id="3.30.1060.10">
    <property type="entry name" value="Peptide methionine sulphoxide reductase MsrA"/>
    <property type="match status" value="1"/>
</dbReference>
<dbReference type="HAMAP" id="MF_01400">
    <property type="entry name" value="MsrB"/>
    <property type="match status" value="1"/>
</dbReference>
<dbReference type="SUPFAM" id="SSF55068">
    <property type="entry name" value="Peptide methionine sulfoxide reductase"/>
    <property type="match status" value="1"/>
</dbReference>
<dbReference type="Proteomes" id="UP000214880">
    <property type="component" value="Unassembled WGS sequence"/>
</dbReference>
<dbReference type="PANTHER" id="PTHR43774">
    <property type="entry name" value="PEPTIDE METHIONINE SULFOXIDE REDUCTASE"/>
    <property type="match status" value="1"/>
</dbReference>
<evidence type="ECO:0000313" key="10">
    <source>
        <dbReference type="EMBL" id="SDM56311.1"/>
    </source>
</evidence>
<dbReference type="FunFam" id="2.170.150.20:FF:000003">
    <property type="entry name" value="Peptide methionine sulfoxide reductase MsrB"/>
    <property type="match status" value="1"/>
</dbReference>
<evidence type="ECO:0000259" key="9">
    <source>
        <dbReference type="PROSITE" id="PS51790"/>
    </source>
</evidence>
<comment type="catalytic activity">
    <reaction evidence="5 7">
        <text>L-methionyl-[protein] + [thioredoxin]-disulfide + H2O = L-methionyl-(R)-S-oxide-[protein] + [thioredoxin]-dithiol</text>
        <dbReference type="Rhea" id="RHEA:24164"/>
        <dbReference type="Rhea" id="RHEA-COMP:10698"/>
        <dbReference type="Rhea" id="RHEA-COMP:10700"/>
        <dbReference type="Rhea" id="RHEA-COMP:12313"/>
        <dbReference type="Rhea" id="RHEA-COMP:12314"/>
        <dbReference type="ChEBI" id="CHEBI:15377"/>
        <dbReference type="ChEBI" id="CHEBI:16044"/>
        <dbReference type="ChEBI" id="CHEBI:29950"/>
        <dbReference type="ChEBI" id="CHEBI:45764"/>
        <dbReference type="ChEBI" id="CHEBI:50058"/>
        <dbReference type="EC" id="1.8.4.12"/>
    </reaction>
</comment>
<evidence type="ECO:0000256" key="1">
    <source>
        <dbReference type="ARBA" id="ARBA00005591"/>
    </source>
</evidence>
<dbReference type="EC" id="1.8.4.12" evidence="7"/>
<dbReference type="InterPro" id="IPR011057">
    <property type="entry name" value="Mss4-like_sf"/>
</dbReference>
<dbReference type="GO" id="GO:0033744">
    <property type="term" value="F:L-methionine:thioredoxin-disulfide S-oxidoreductase activity"/>
    <property type="evidence" value="ECO:0007669"/>
    <property type="project" value="RHEA"/>
</dbReference>
<dbReference type="EMBL" id="FNHB01000005">
    <property type="protein sequence ID" value="SDM56311.1"/>
    <property type="molecule type" value="Genomic_DNA"/>
</dbReference>
<dbReference type="Pfam" id="PF01625">
    <property type="entry name" value="PMSR"/>
    <property type="match status" value="1"/>
</dbReference>
<evidence type="ECO:0000256" key="5">
    <source>
        <dbReference type="ARBA" id="ARBA00048488"/>
    </source>
</evidence>
<dbReference type="NCBIfam" id="TIGR00401">
    <property type="entry name" value="msrA"/>
    <property type="match status" value="1"/>
</dbReference>
<comment type="catalytic activity">
    <reaction evidence="6 8">
        <text>[thioredoxin]-disulfide + L-methionine + H2O = L-methionine (S)-S-oxide + [thioredoxin]-dithiol</text>
        <dbReference type="Rhea" id="RHEA:19993"/>
        <dbReference type="Rhea" id="RHEA-COMP:10698"/>
        <dbReference type="Rhea" id="RHEA-COMP:10700"/>
        <dbReference type="ChEBI" id="CHEBI:15377"/>
        <dbReference type="ChEBI" id="CHEBI:29950"/>
        <dbReference type="ChEBI" id="CHEBI:50058"/>
        <dbReference type="ChEBI" id="CHEBI:57844"/>
        <dbReference type="ChEBI" id="CHEBI:58772"/>
        <dbReference type="EC" id="1.8.4.11"/>
    </reaction>
</comment>
<evidence type="ECO:0000256" key="7">
    <source>
        <dbReference type="HAMAP-Rule" id="MF_01400"/>
    </source>
</evidence>
<evidence type="ECO:0000256" key="4">
    <source>
        <dbReference type="ARBA" id="ARBA00047806"/>
    </source>
</evidence>
<comment type="similarity">
    <text evidence="1 8">Belongs to the MsrA Met sulfoxide reductase family.</text>
</comment>
<dbReference type="FunFam" id="3.30.1060.10:FF:000003">
    <property type="entry name" value="Peptide methionine sulfoxide reductase MsrA"/>
    <property type="match status" value="1"/>
</dbReference>
<accession>A0A1G9U8P9</accession>
<dbReference type="Gene3D" id="2.170.150.20">
    <property type="entry name" value="Peptide methionine sulfoxide reductase"/>
    <property type="match status" value="1"/>
</dbReference>
<keyword evidence="11" id="KW-1185">Reference proteome</keyword>
<gene>
    <name evidence="8" type="primary">msrA</name>
    <name evidence="7" type="synonym">msrB</name>
    <name evidence="10" type="ORF">SAMN04488502_105231</name>
</gene>
<dbReference type="EC" id="1.8.4.11" evidence="8"/>
<feature type="domain" description="MsrB" evidence="9">
    <location>
        <begin position="177"/>
        <end position="299"/>
    </location>
</feature>
<evidence type="ECO:0000256" key="3">
    <source>
        <dbReference type="ARBA" id="ARBA00023268"/>
    </source>
</evidence>
<organism evidence="10 11">
    <name type="scientific">Dendrosporobacter quercicolus</name>
    <dbReference type="NCBI Taxonomy" id="146817"/>
    <lineage>
        <taxon>Bacteria</taxon>
        <taxon>Bacillati</taxon>
        <taxon>Bacillota</taxon>
        <taxon>Negativicutes</taxon>
        <taxon>Selenomonadales</taxon>
        <taxon>Sporomusaceae</taxon>
        <taxon>Dendrosporobacter</taxon>
    </lineage>
</organism>
<comment type="similarity">
    <text evidence="7">Belongs to the MsrB Met sulfoxide reductase family.</text>
</comment>
<dbReference type="GO" id="GO:0033743">
    <property type="term" value="F:peptide-methionine (R)-S-oxide reductase activity"/>
    <property type="evidence" value="ECO:0007669"/>
    <property type="project" value="UniProtKB-UniRule"/>
</dbReference>
<keyword evidence="2 7" id="KW-0560">Oxidoreductase</keyword>
<dbReference type="InterPro" id="IPR002579">
    <property type="entry name" value="Met_Sox_Rdtase_MsrB_dom"/>
</dbReference>
<evidence type="ECO:0000256" key="2">
    <source>
        <dbReference type="ARBA" id="ARBA00023002"/>
    </source>
</evidence>
<comment type="caution">
    <text evidence="7">Lacks conserved residue(s) required for the propagation of feature annotation.</text>
</comment>
<dbReference type="Pfam" id="PF01641">
    <property type="entry name" value="SelR"/>
    <property type="match status" value="1"/>
</dbReference>
<comment type="function">
    <text evidence="8">Has an important function as a repair enzyme for proteins that have been inactivated by oxidation. Catalyzes the reversible oxidation-reduction of methionine sulfoxide in proteins to methionine.</text>
</comment>
<dbReference type="HAMAP" id="MF_01401">
    <property type="entry name" value="MsrA"/>
    <property type="match status" value="1"/>
</dbReference>